<keyword evidence="3" id="KW-1185">Reference proteome</keyword>
<dbReference type="AlphaFoldDB" id="A0AAD5BA57"/>
<evidence type="ECO:0000313" key="2">
    <source>
        <dbReference type="EMBL" id="KAI5948756.1"/>
    </source>
</evidence>
<organism evidence="2 3">
    <name type="scientific">Candida theae</name>
    <dbReference type="NCBI Taxonomy" id="1198502"/>
    <lineage>
        <taxon>Eukaryota</taxon>
        <taxon>Fungi</taxon>
        <taxon>Dikarya</taxon>
        <taxon>Ascomycota</taxon>
        <taxon>Saccharomycotina</taxon>
        <taxon>Pichiomycetes</taxon>
        <taxon>Debaryomycetaceae</taxon>
        <taxon>Candida/Lodderomyces clade</taxon>
        <taxon>Candida</taxon>
    </lineage>
</organism>
<evidence type="ECO:0000256" key="1">
    <source>
        <dbReference type="SAM" id="SignalP"/>
    </source>
</evidence>
<evidence type="ECO:0000313" key="3">
    <source>
        <dbReference type="Proteomes" id="UP001204833"/>
    </source>
</evidence>
<dbReference type="GeneID" id="76153198"/>
<comment type="caution">
    <text evidence="2">The sequence shown here is derived from an EMBL/GenBank/DDBJ whole genome shotgun (WGS) entry which is preliminary data.</text>
</comment>
<name>A0AAD5BA57_9ASCO</name>
<dbReference type="EMBL" id="JAIHNG010000177">
    <property type="protein sequence ID" value="KAI5948756.1"/>
    <property type="molecule type" value="Genomic_DNA"/>
</dbReference>
<keyword evidence="1" id="KW-0732">Signal</keyword>
<dbReference type="Proteomes" id="UP001204833">
    <property type="component" value="Unassembled WGS sequence"/>
</dbReference>
<dbReference type="RefSeq" id="XP_051606266.1">
    <property type="nucleotide sequence ID" value="XM_051754740.1"/>
</dbReference>
<reference evidence="2 3" key="1">
    <citation type="journal article" date="2022" name="DNA Res.">
        <title>Genome analysis of five recently described species of the CUG-Ser clade uncovers Candida theae as a new hybrid lineage with pathogenic potential in the Candida parapsilosis species complex.</title>
        <authorList>
            <person name="Mixao V."/>
            <person name="Del Olmo V."/>
            <person name="Hegedusova E."/>
            <person name="Saus E."/>
            <person name="Pryszcz L."/>
            <person name="Cillingova A."/>
            <person name="Nosek J."/>
            <person name="Gabaldon T."/>
        </authorList>
    </citation>
    <scope>NUCLEOTIDE SEQUENCE [LARGE SCALE GENOMIC DNA]</scope>
    <source>
        <strain evidence="2 3">CBS 12239</strain>
    </source>
</reference>
<sequence>MKLSTTTLLLGLGSAGQINAETDTTITNTITITKTLYTPEESLSMAAEAAKAASIASVSSVESAANIAVAQSLAESYYSSLASASLALLAQETAALDSKGYNATNNLTIHYVTVTVKPKSKETSSAKGELVLDVSASLGSSSSNAITIPAEESSEDSGMRLLDGQYTGAVAGACALIAALL</sequence>
<accession>A0AAD5BA57</accession>
<gene>
    <name evidence="2" type="ORF">KGF57_005154</name>
</gene>
<protein>
    <submittedName>
        <fullName evidence="2">Uncharacterized protein</fullName>
    </submittedName>
</protein>
<proteinExistence type="predicted"/>
<feature type="signal peptide" evidence="1">
    <location>
        <begin position="1"/>
        <end position="20"/>
    </location>
</feature>
<feature type="chain" id="PRO_5042207433" evidence="1">
    <location>
        <begin position="21"/>
        <end position="181"/>
    </location>
</feature>